<gene>
    <name evidence="11" type="ORF">J0S82_014782</name>
</gene>
<evidence type="ECO:0000256" key="3">
    <source>
        <dbReference type="ARBA" id="ARBA00008295"/>
    </source>
</evidence>
<dbReference type="AlphaFoldDB" id="A0A8J5ZYT7"/>
<dbReference type="Gene3D" id="1.20.140.150">
    <property type="match status" value="2"/>
</dbReference>
<evidence type="ECO:0000256" key="7">
    <source>
        <dbReference type="ARBA" id="ARBA00022949"/>
    </source>
</evidence>
<evidence type="ECO:0000256" key="8">
    <source>
        <dbReference type="ARBA" id="ARBA00022989"/>
    </source>
</evidence>
<dbReference type="GO" id="GO:0005198">
    <property type="term" value="F:structural molecule activity"/>
    <property type="evidence" value="ECO:0007669"/>
    <property type="project" value="InterPro"/>
</dbReference>
<dbReference type="PRINTS" id="PR01077">
    <property type="entry name" value="CLAUDIN"/>
</dbReference>
<dbReference type="PROSITE" id="PS01346">
    <property type="entry name" value="CLAUDIN"/>
    <property type="match status" value="2"/>
</dbReference>
<keyword evidence="9 10" id="KW-0472">Membrane</keyword>
<evidence type="ECO:0000256" key="1">
    <source>
        <dbReference type="ARBA" id="ARBA00004435"/>
    </source>
</evidence>
<keyword evidence="5" id="KW-1003">Cell membrane</keyword>
<keyword evidence="4" id="KW-0796">Tight junction</keyword>
<reference evidence="11" key="1">
    <citation type="journal article" date="2021" name="Evol. Appl.">
        <title>The genome of the Pyrenean desman and the effects of bottlenecks and inbreeding on the genomic landscape of an endangered species.</title>
        <authorList>
            <person name="Escoda L."/>
            <person name="Castresana J."/>
        </authorList>
    </citation>
    <scope>NUCLEOTIDE SEQUENCE</scope>
    <source>
        <strain evidence="11">IBE-C5619</strain>
    </source>
</reference>
<dbReference type="Proteomes" id="UP000700334">
    <property type="component" value="Unassembled WGS sequence"/>
</dbReference>
<evidence type="ECO:0000313" key="11">
    <source>
        <dbReference type="EMBL" id="KAG8508365.1"/>
    </source>
</evidence>
<dbReference type="GO" id="GO:0005923">
    <property type="term" value="C:bicellular tight junction"/>
    <property type="evidence" value="ECO:0007669"/>
    <property type="project" value="UniProtKB-SubCell"/>
</dbReference>
<evidence type="ECO:0000256" key="5">
    <source>
        <dbReference type="ARBA" id="ARBA00022475"/>
    </source>
</evidence>
<evidence type="ECO:0000313" key="12">
    <source>
        <dbReference type="Proteomes" id="UP000700334"/>
    </source>
</evidence>
<comment type="subcellular location">
    <subcellularLocation>
        <location evidence="1">Cell junction</location>
        <location evidence="1">Tight junction</location>
    </subcellularLocation>
    <subcellularLocation>
        <location evidence="2">Cell membrane</location>
        <topology evidence="2">Multi-pass membrane protein</topology>
    </subcellularLocation>
</comment>
<accession>A0A8J5ZYT7</accession>
<dbReference type="GO" id="GO:0005886">
    <property type="term" value="C:plasma membrane"/>
    <property type="evidence" value="ECO:0007669"/>
    <property type="project" value="UniProtKB-SubCell"/>
</dbReference>
<keyword evidence="6 10" id="KW-0812">Transmembrane</keyword>
<sequence>MALGFRAIMQFVGLLLSLLGWVLSIITTYLPQWKSLNLELNEMENWTLGLWQACVVQEEGGLECKTFDSFLALPAELRVSRILMFLSNGLGFLGLLASGSGLDCLRVAEGQQALKKRLLVAGGVLLWAAGVAVLAPVSWVAHGTVQAFWDETLPEVVPRWEFGDALFLGWFAGFFLLLGGCLLSCAACSARAPGASGHYAAAAMPAQKHIEAEETHGLMCTCEEDVTGAQWKSLNLELNEMENWTLGLWQACVVQEEGGLECKTFDSFLALPAELRVSRILMFLSNGLGFLGLLASGSGLDCLRVAEGQQALKKRLLVAGGVLLWAAGVAVLAPVSWVAHGTVQAFWDETLPEVVPRWEFGDALFLGWFAGFFLLLGGCLLSCAACSARAPGASGHYAAAAMQHRRRALEMRGTPPGI</sequence>
<dbReference type="PANTHER" id="PTHR12002">
    <property type="entry name" value="CLAUDIN"/>
    <property type="match status" value="1"/>
</dbReference>
<comment type="caution">
    <text evidence="11">The sequence shown here is derived from an EMBL/GenBank/DDBJ whole genome shotgun (WGS) entry which is preliminary data.</text>
</comment>
<feature type="transmembrane region" description="Helical" evidence="10">
    <location>
        <begin position="118"/>
        <end position="141"/>
    </location>
</feature>
<dbReference type="InterPro" id="IPR006187">
    <property type="entry name" value="Claudin"/>
</dbReference>
<dbReference type="EMBL" id="JAGFMF010012033">
    <property type="protein sequence ID" value="KAG8508365.1"/>
    <property type="molecule type" value="Genomic_DNA"/>
</dbReference>
<feature type="transmembrane region" description="Helical" evidence="10">
    <location>
        <begin position="316"/>
        <end position="339"/>
    </location>
</feature>
<feature type="transmembrane region" description="Helical" evidence="10">
    <location>
        <begin position="365"/>
        <end position="386"/>
    </location>
</feature>
<keyword evidence="8 10" id="KW-1133">Transmembrane helix</keyword>
<organism evidence="11 12">
    <name type="scientific">Galemys pyrenaicus</name>
    <name type="common">Iberian desman</name>
    <name type="synonym">Pyrenean desman</name>
    <dbReference type="NCBI Taxonomy" id="202257"/>
    <lineage>
        <taxon>Eukaryota</taxon>
        <taxon>Metazoa</taxon>
        <taxon>Chordata</taxon>
        <taxon>Craniata</taxon>
        <taxon>Vertebrata</taxon>
        <taxon>Euteleostomi</taxon>
        <taxon>Mammalia</taxon>
        <taxon>Eutheria</taxon>
        <taxon>Laurasiatheria</taxon>
        <taxon>Eulipotyphla</taxon>
        <taxon>Talpidae</taxon>
        <taxon>Galemys</taxon>
    </lineage>
</organism>
<comment type="similarity">
    <text evidence="3">Belongs to the claudin family.</text>
</comment>
<evidence type="ECO:0000256" key="4">
    <source>
        <dbReference type="ARBA" id="ARBA00022427"/>
    </source>
</evidence>
<dbReference type="InterPro" id="IPR004031">
    <property type="entry name" value="PMP22/EMP/MP20/Claudin"/>
</dbReference>
<evidence type="ECO:0000256" key="6">
    <source>
        <dbReference type="ARBA" id="ARBA00022692"/>
    </source>
</evidence>
<keyword evidence="12" id="KW-1185">Reference proteome</keyword>
<feature type="transmembrane region" description="Helical" evidence="10">
    <location>
        <begin position="167"/>
        <end position="188"/>
    </location>
</feature>
<dbReference type="OrthoDB" id="8612291at2759"/>
<evidence type="ECO:0000256" key="10">
    <source>
        <dbReference type="SAM" id="Phobius"/>
    </source>
</evidence>
<feature type="transmembrane region" description="Helical" evidence="10">
    <location>
        <begin position="79"/>
        <end position="97"/>
    </location>
</feature>
<name>A0A8J5ZYT7_GALPY</name>
<dbReference type="InterPro" id="IPR017974">
    <property type="entry name" value="Claudin_CS"/>
</dbReference>
<keyword evidence="7" id="KW-0965">Cell junction</keyword>
<evidence type="ECO:0000256" key="2">
    <source>
        <dbReference type="ARBA" id="ARBA00004651"/>
    </source>
</evidence>
<feature type="transmembrane region" description="Helical" evidence="10">
    <location>
        <begin position="7"/>
        <end position="30"/>
    </location>
</feature>
<proteinExistence type="inferred from homology"/>
<protein>
    <submittedName>
        <fullName evidence="11">Claudin-22</fullName>
    </submittedName>
</protein>
<evidence type="ECO:0000256" key="9">
    <source>
        <dbReference type="ARBA" id="ARBA00023136"/>
    </source>
</evidence>
<dbReference type="Pfam" id="PF00822">
    <property type="entry name" value="PMP22_Claudin"/>
    <property type="match status" value="2"/>
</dbReference>